<feature type="transmembrane region" description="Helical" evidence="1">
    <location>
        <begin position="6"/>
        <end position="24"/>
    </location>
</feature>
<keyword evidence="1" id="KW-0472">Membrane</keyword>
<sequence>MMSNIIVIMFILFNTTISGLYFTFSNTIMPVLKQEEDARIGIRIMNRINDVIQNSPFFLLFFGSPLLAVAMVLMNMNSILFWVGSLLHIIGSFLVTIVKNVPWNNRLMNEADETSWQEYVSEWTRWNTIRAIVGLLASTIILLELFY</sequence>
<comment type="caution">
    <text evidence="2">The sequence shown here is derived from an EMBL/GenBank/DDBJ whole genome shotgun (WGS) entry which is preliminary data.</text>
</comment>
<dbReference type="EMBL" id="VBSP01000004">
    <property type="protein sequence ID" value="TLQ49076.1"/>
    <property type="molecule type" value="Genomic_DNA"/>
</dbReference>
<name>A0A5R9ELA6_9LACT</name>
<reference evidence="2 3" key="1">
    <citation type="submission" date="2019-05" db="EMBL/GenBank/DDBJ databases">
        <title>The metagenome of a microbial culture collection derived from dairy environment covers the genomic content of the human microbiome.</title>
        <authorList>
            <person name="Roder T."/>
            <person name="Wuthrich D."/>
            <person name="Sattari Z."/>
            <person name="Von Ah U."/>
            <person name="Bar C."/>
            <person name="Ronchi F."/>
            <person name="Macpherson A.J."/>
            <person name="Ganal-Vonarburg S.C."/>
            <person name="Bruggmann R."/>
            <person name="Vergeres G."/>
        </authorList>
    </citation>
    <scope>NUCLEOTIDE SEQUENCE [LARGE SCALE GENOMIC DNA]</scope>
    <source>
        <strain evidence="2 3">FAM 24227</strain>
    </source>
</reference>
<keyword evidence="1" id="KW-0812">Transmembrane</keyword>
<feature type="transmembrane region" description="Helical" evidence="1">
    <location>
        <begin position="55"/>
        <end position="73"/>
    </location>
</feature>
<accession>A0A5R9ELA6</accession>
<feature type="transmembrane region" description="Helical" evidence="1">
    <location>
        <begin position="79"/>
        <end position="98"/>
    </location>
</feature>
<feature type="transmembrane region" description="Helical" evidence="1">
    <location>
        <begin position="128"/>
        <end position="146"/>
    </location>
</feature>
<evidence type="ECO:0000313" key="3">
    <source>
        <dbReference type="Proteomes" id="UP000306420"/>
    </source>
</evidence>
<dbReference type="Pfam" id="PF08592">
    <property type="entry name" value="Anthrone_oxy"/>
    <property type="match status" value="1"/>
</dbReference>
<dbReference type="AlphaFoldDB" id="A0A5R9ELA6"/>
<dbReference type="InterPro" id="IPR013901">
    <property type="entry name" value="Anthrone_oxy"/>
</dbReference>
<dbReference type="OrthoDB" id="428263at2"/>
<organism evidence="2 3">
    <name type="scientific">Ruoffia tabacinasalis</name>
    <dbReference type="NCBI Taxonomy" id="87458"/>
    <lineage>
        <taxon>Bacteria</taxon>
        <taxon>Bacillati</taxon>
        <taxon>Bacillota</taxon>
        <taxon>Bacilli</taxon>
        <taxon>Lactobacillales</taxon>
        <taxon>Aerococcaceae</taxon>
        <taxon>Ruoffia</taxon>
    </lineage>
</organism>
<protein>
    <submittedName>
        <fullName evidence="2">DUF1772 domain-containing protein</fullName>
    </submittedName>
</protein>
<keyword evidence="1" id="KW-1133">Transmembrane helix</keyword>
<gene>
    <name evidence="2" type="ORF">FEZ33_02325</name>
</gene>
<dbReference type="Proteomes" id="UP000306420">
    <property type="component" value="Unassembled WGS sequence"/>
</dbReference>
<proteinExistence type="predicted"/>
<evidence type="ECO:0000256" key="1">
    <source>
        <dbReference type="SAM" id="Phobius"/>
    </source>
</evidence>
<evidence type="ECO:0000313" key="2">
    <source>
        <dbReference type="EMBL" id="TLQ49076.1"/>
    </source>
</evidence>